<sequence>MASAGIGKRLQHRVSIDASMGEVYEWLASLDVATRSREVLYLVRLGAEIHLGRRSVQLAVGGDLRLQIPEERRPTIATPPSGDDGVVASTVASRMAGWDLGAICTPPARASK</sequence>
<dbReference type="OrthoDB" id="9878886at2"/>
<name>A0A562ZN64_9BURK</name>
<keyword evidence="2" id="KW-1185">Reference proteome</keyword>
<dbReference type="EMBL" id="VOBQ01000013">
    <property type="protein sequence ID" value="TWO70032.1"/>
    <property type="molecule type" value="Genomic_DNA"/>
</dbReference>
<organism evidence="1 2">
    <name type="scientific">Caenimonas sedimenti</name>
    <dbReference type="NCBI Taxonomy" id="2596921"/>
    <lineage>
        <taxon>Bacteria</taxon>
        <taxon>Pseudomonadati</taxon>
        <taxon>Pseudomonadota</taxon>
        <taxon>Betaproteobacteria</taxon>
        <taxon>Burkholderiales</taxon>
        <taxon>Comamonadaceae</taxon>
        <taxon>Caenimonas</taxon>
    </lineage>
</organism>
<dbReference type="AlphaFoldDB" id="A0A562ZN64"/>
<evidence type="ECO:0000313" key="1">
    <source>
        <dbReference type="EMBL" id="TWO70032.1"/>
    </source>
</evidence>
<accession>A0A562ZN64</accession>
<dbReference type="RefSeq" id="WP_145894228.1">
    <property type="nucleotide sequence ID" value="NZ_VOBQ01000013.1"/>
</dbReference>
<gene>
    <name evidence="1" type="ORF">FN976_16965</name>
</gene>
<comment type="caution">
    <text evidence="1">The sequence shown here is derived from an EMBL/GenBank/DDBJ whole genome shotgun (WGS) entry which is preliminary data.</text>
</comment>
<proteinExistence type="predicted"/>
<evidence type="ECO:0000313" key="2">
    <source>
        <dbReference type="Proteomes" id="UP000318199"/>
    </source>
</evidence>
<dbReference type="Proteomes" id="UP000318199">
    <property type="component" value="Unassembled WGS sequence"/>
</dbReference>
<reference evidence="1 2" key="1">
    <citation type="submission" date="2019-07" db="EMBL/GenBank/DDBJ databases">
        <title>Caenimonas sedimenti sp. nov., isolated from activated sludge.</title>
        <authorList>
            <person name="Xu J."/>
        </authorList>
    </citation>
    <scope>NUCLEOTIDE SEQUENCE [LARGE SCALE GENOMIC DNA]</scope>
    <source>
        <strain evidence="1 2">HX-9-20</strain>
    </source>
</reference>
<protein>
    <submittedName>
        <fullName evidence="1">Uncharacterized protein</fullName>
    </submittedName>
</protein>